<keyword evidence="3" id="KW-0255">Endonuclease</keyword>
<evidence type="ECO:0000313" key="4">
    <source>
        <dbReference type="Proteomes" id="UP001596302"/>
    </source>
</evidence>
<evidence type="ECO:0000259" key="1">
    <source>
        <dbReference type="Pfam" id="PF07463"/>
    </source>
</evidence>
<name>A0ABW1J8P0_9PSEU</name>
<sequence length="222" mass="24959">MAGQAPGRERWLPVVGFEGEYEVSDRGRVRSLDRILIHKNGFMRRVRGRLLTPYPITGGYLAFRARRRPTTVHSAVMAAFVGPRPHGMEILHWDGDPSNNHLENLRYGTPAENQDDSIRHGRHGYATRRVCPRNHRLVPPNLVPGRAKQGIRWCRACNRAKAQLHYYQKQGVVLDLQVESDRHYAQIMAPDPVLAPPIPGPANPKLTLDRARAAARPGGGVR</sequence>
<keyword evidence="3" id="KW-0378">Hydrolase</keyword>
<dbReference type="GO" id="GO:0004519">
    <property type="term" value="F:endonuclease activity"/>
    <property type="evidence" value="ECO:0007669"/>
    <property type="project" value="UniProtKB-KW"/>
</dbReference>
<dbReference type="Proteomes" id="UP001596302">
    <property type="component" value="Unassembled WGS sequence"/>
</dbReference>
<gene>
    <name evidence="3" type="ORF">ACFQE5_22465</name>
</gene>
<dbReference type="Pfam" id="PF13392">
    <property type="entry name" value="HNH_3"/>
    <property type="match status" value="1"/>
</dbReference>
<evidence type="ECO:0000259" key="2">
    <source>
        <dbReference type="Pfam" id="PF13392"/>
    </source>
</evidence>
<keyword evidence="4" id="KW-1185">Reference proteome</keyword>
<dbReference type="InterPro" id="IPR010902">
    <property type="entry name" value="NUMOD4"/>
</dbReference>
<protein>
    <submittedName>
        <fullName evidence="3">NUMOD4 motif-containing HNH endonuclease</fullName>
    </submittedName>
</protein>
<dbReference type="EMBL" id="JBHSQW010000044">
    <property type="protein sequence ID" value="MFC5996979.1"/>
    <property type="molecule type" value="Genomic_DNA"/>
</dbReference>
<evidence type="ECO:0000313" key="3">
    <source>
        <dbReference type="EMBL" id="MFC5996979.1"/>
    </source>
</evidence>
<dbReference type="Gene3D" id="3.90.75.20">
    <property type="match status" value="1"/>
</dbReference>
<reference evidence="4" key="1">
    <citation type="journal article" date="2019" name="Int. J. Syst. Evol. Microbiol.">
        <title>The Global Catalogue of Microorganisms (GCM) 10K type strain sequencing project: providing services to taxonomists for standard genome sequencing and annotation.</title>
        <authorList>
            <consortium name="The Broad Institute Genomics Platform"/>
            <consortium name="The Broad Institute Genome Sequencing Center for Infectious Disease"/>
            <person name="Wu L."/>
            <person name="Ma J."/>
        </authorList>
    </citation>
    <scope>NUCLEOTIDE SEQUENCE [LARGE SCALE GENOMIC DNA]</scope>
    <source>
        <strain evidence="4">CCM 8391</strain>
    </source>
</reference>
<accession>A0ABW1J8P0</accession>
<keyword evidence="3" id="KW-0540">Nuclease</keyword>
<dbReference type="Pfam" id="PF07463">
    <property type="entry name" value="NUMOD4"/>
    <property type="match status" value="1"/>
</dbReference>
<comment type="caution">
    <text evidence="3">The sequence shown here is derived from an EMBL/GenBank/DDBJ whole genome shotgun (WGS) entry which is preliminary data.</text>
</comment>
<dbReference type="RefSeq" id="WP_379587868.1">
    <property type="nucleotide sequence ID" value="NZ_JBHSQW010000044.1"/>
</dbReference>
<dbReference type="InterPro" id="IPR003615">
    <property type="entry name" value="HNH_nuc"/>
</dbReference>
<proteinExistence type="predicted"/>
<feature type="domain" description="HNH nuclease" evidence="2">
    <location>
        <begin position="72"/>
        <end position="114"/>
    </location>
</feature>
<dbReference type="SUPFAM" id="SSF54060">
    <property type="entry name" value="His-Me finger endonucleases"/>
    <property type="match status" value="1"/>
</dbReference>
<organism evidence="3 4">
    <name type="scientific">Pseudonocardia hispaniensis</name>
    <dbReference type="NCBI Taxonomy" id="904933"/>
    <lineage>
        <taxon>Bacteria</taxon>
        <taxon>Bacillati</taxon>
        <taxon>Actinomycetota</taxon>
        <taxon>Actinomycetes</taxon>
        <taxon>Pseudonocardiales</taxon>
        <taxon>Pseudonocardiaceae</taxon>
        <taxon>Pseudonocardia</taxon>
    </lineage>
</organism>
<dbReference type="InterPro" id="IPR044925">
    <property type="entry name" value="His-Me_finger_sf"/>
</dbReference>
<feature type="domain" description="NUMOD4" evidence="1">
    <location>
        <begin position="9"/>
        <end position="53"/>
    </location>
</feature>